<dbReference type="InterPro" id="IPR036046">
    <property type="entry name" value="Acylphosphatase-like_dom_sf"/>
</dbReference>
<dbReference type="EC" id="3.6.1.7" evidence="2 5"/>
<dbReference type="InterPro" id="IPR020456">
    <property type="entry name" value="Acylphosphatase"/>
</dbReference>
<evidence type="ECO:0000256" key="3">
    <source>
        <dbReference type="ARBA" id="ARBA00015991"/>
    </source>
</evidence>
<evidence type="ECO:0000256" key="5">
    <source>
        <dbReference type="PROSITE-ProRule" id="PRU00520"/>
    </source>
</evidence>
<dbReference type="Proteomes" id="UP000321484">
    <property type="component" value="Unassembled WGS sequence"/>
</dbReference>
<evidence type="ECO:0000313" key="8">
    <source>
        <dbReference type="EMBL" id="GEN79769.1"/>
    </source>
</evidence>
<dbReference type="PANTHER" id="PTHR47268">
    <property type="entry name" value="ACYLPHOSPHATASE"/>
    <property type="match status" value="1"/>
</dbReference>
<evidence type="ECO:0000256" key="6">
    <source>
        <dbReference type="RuleBase" id="RU004168"/>
    </source>
</evidence>
<dbReference type="SUPFAM" id="SSF54975">
    <property type="entry name" value="Acylphosphatase/BLUF domain-like"/>
    <property type="match status" value="1"/>
</dbReference>
<protein>
    <recommendedName>
        <fullName evidence="3 5">acylphosphatase</fullName>
        <ecNumber evidence="2 5">3.6.1.7</ecNumber>
    </recommendedName>
</protein>
<sequence>MSEGAIRRRVVVWGGVQGVGYRWSCAREAGRLGVTGRVRNLGSGEVEIVAEGPRDAVESLVAWARHGPARAEVRGVDVTEEEPRGAIGFRVDS</sequence>
<evidence type="ECO:0000259" key="7">
    <source>
        <dbReference type="PROSITE" id="PS51160"/>
    </source>
</evidence>
<comment type="caution">
    <text evidence="8">The sequence shown here is derived from an EMBL/GenBank/DDBJ whole genome shotgun (WGS) entry which is preliminary data.</text>
</comment>
<evidence type="ECO:0000256" key="1">
    <source>
        <dbReference type="ARBA" id="ARBA00005614"/>
    </source>
</evidence>
<accession>A0A511YX62</accession>
<feature type="domain" description="Acylphosphatase-like" evidence="7">
    <location>
        <begin position="7"/>
        <end position="93"/>
    </location>
</feature>
<dbReference type="Pfam" id="PF00708">
    <property type="entry name" value="Acylphosphatase"/>
    <property type="match status" value="1"/>
</dbReference>
<keyword evidence="9" id="KW-1185">Reference proteome</keyword>
<dbReference type="InterPro" id="IPR001792">
    <property type="entry name" value="Acylphosphatase-like_dom"/>
</dbReference>
<dbReference type="Gene3D" id="3.30.70.100">
    <property type="match status" value="1"/>
</dbReference>
<reference evidence="8 9" key="1">
    <citation type="submission" date="2019-07" db="EMBL/GenBank/DDBJ databases">
        <title>Whole genome shotgun sequence of Actinotalea fermentans NBRC 105374.</title>
        <authorList>
            <person name="Hosoyama A."/>
            <person name="Uohara A."/>
            <person name="Ohji S."/>
            <person name="Ichikawa N."/>
        </authorList>
    </citation>
    <scope>NUCLEOTIDE SEQUENCE [LARGE SCALE GENOMIC DNA]</scope>
    <source>
        <strain evidence="8 9">NBRC 105374</strain>
    </source>
</reference>
<comment type="similarity">
    <text evidence="1 6">Belongs to the acylphosphatase family.</text>
</comment>
<name>A0A511YX62_9CELL</name>
<dbReference type="GO" id="GO:0003998">
    <property type="term" value="F:acylphosphatase activity"/>
    <property type="evidence" value="ECO:0007669"/>
    <property type="project" value="UniProtKB-EC"/>
</dbReference>
<dbReference type="PROSITE" id="PS51160">
    <property type="entry name" value="ACYLPHOSPHATASE_3"/>
    <property type="match status" value="1"/>
</dbReference>
<keyword evidence="5" id="KW-0378">Hydrolase</keyword>
<dbReference type="AlphaFoldDB" id="A0A511YX62"/>
<comment type="catalytic activity">
    <reaction evidence="4 5">
        <text>an acyl phosphate + H2O = a carboxylate + phosphate + H(+)</text>
        <dbReference type="Rhea" id="RHEA:14965"/>
        <dbReference type="ChEBI" id="CHEBI:15377"/>
        <dbReference type="ChEBI" id="CHEBI:15378"/>
        <dbReference type="ChEBI" id="CHEBI:29067"/>
        <dbReference type="ChEBI" id="CHEBI:43474"/>
        <dbReference type="ChEBI" id="CHEBI:59918"/>
        <dbReference type="EC" id="3.6.1.7"/>
    </reaction>
</comment>
<proteinExistence type="inferred from homology"/>
<organism evidence="8 9">
    <name type="scientific">Actinotalea fermentans</name>
    <dbReference type="NCBI Taxonomy" id="43671"/>
    <lineage>
        <taxon>Bacteria</taxon>
        <taxon>Bacillati</taxon>
        <taxon>Actinomycetota</taxon>
        <taxon>Actinomycetes</taxon>
        <taxon>Micrococcales</taxon>
        <taxon>Cellulomonadaceae</taxon>
        <taxon>Actinotalea</taxon>
    </lineage>
</organism>
<feature type="active site" evidence="5">
    <location>
        <position position="40"/>
    </location>
</feature>
<evidence type="ECO:0000313" key="9">
    <source>
        <dbReference type="Proteomes" id="UP000321484"/>
    </source>
</evidence>
<dbReference type="EMBL" id="BJYK01000004">
    <property type="protein sequence ID" value="GEN79769.1"/>
    <property type="molecule type" value="Genomic_DNA"/>
</dbReference>
<dbReference type="RefSeq" id="WP_034248112.1">
    <property type="nucleotide sequence ID" value="NZ_BJYK01000004.1"/>
</dbReference>
<dbReference type="PANTHER" id="PTHR47268:SF4">
    <property type="entry name" value="ACYLPHOSPHATASE"/>
    <property type="match status" value="1"/>
</dbReference>
<dbReference type="OrthoDB" id="3182027at2"/>
<gene>
    <name evidence="8" type="primary">acyP</name>
    <name evidence="8" type="ORF">AFE02nite_15030</name>
</gene>
<evidence type="ECO:0000256" key="2">
    <source>
        <dbReference type="ARBA" id="ARBA00012150"/>
    </source>
</evidence>
<evidence type="ECO:0000256" key="4">
    <source>
        <dbReference type="ARBA" id="ARBA00047645"/>
    </source>
</evidence>
<feature type="active site" evidence="5">
    <location>
        <position position="22"/>
    </location>
</feature>